<evidence type="ECO:0000313" key="1">
    <source>
        <dbReference type="EMBL" id="RNA21904.1"/>
    </source>
</evidence>
<dbReference type="EMBL" id="REGN01003565">
    <property type="protein sequence ID" value="RNA21904.1"/>
    <property type="molecule type" value="Genomic_DNA"/>
</dbReference>
<dbReference type="OrthoDB" id="412793at2759"/>
<gene>
    <name evidence="1" type="ORF">BpHYR1_020915</name>
</gene>
<organism evidence="1 2">
    <name type="scientific">Brachionus plicatilis</name>
    <name type="common">Marine rotifer</name>
    <name type="synonym">Brachionus muelleri</name>
    <dbReference type="NCBI Taxonomy" id="10195"/>
    <lineage>
        <taxon>Eukaryota</taxon>
        <taxon>Metazoa</taxon>
        <taxon>Spiralia</taxon>
        <taxon>Gnathifera</taxon>
        <taxon>Rotifera</taxon>
        <taxon>Eurotatoria</taxon>
        <taxon>Monogononta</taxon>
        <taxon>Pseudotrocha</taxon>
        <taxon>Ploima</taxon>
        <taxon>Brachionidae</taxon>
        <taxon>Brachionus</taxon>
    </lineage>
</organism>
<protein>
    <submittedName>
        <fullName evidence="1">Uncharacterized protein</fullName>
    </submittedName>
</protein>
<proteinExistence type="predicted"/>
<dbReference type="Proteomes" id="UP000276133">
    <property type="component" value="Unassembled WGS sequence"/>
</dbReference>
<comment type="caution">
    <text evidence="1">The sequence shown here is derived from an EMBL/GenBank/DDBJ whole genome shotgun (WGS) entry which is preliminary data.</text>
</comment>
<keyword evidence="2" id="KW-1185">Reference proteome</keyword>
<dbReference type="AlphaFoldDB" id="A0A3M7REN9"/>
<reference evidence="1 2" key="1">
    <citation type="journal article" date="2018" name="Sci. Rep.">
        <title>Genomic signatures of local adaptation to the degree of environmental predictability in rotifers.</title>
        <authorList>
            <person name="Franch-Gras L."/>
            <person name="Hahn C."/>
            <person name="Garcia-Roger E.M."/>
            <person name="Carmona M.J."/>
            <person name="Serra M."/>
            <person name="Gomez A."/>
        </authorList>
    </citation>
    <scope>NUCLEOTIDE SEQUENCE [LARGE SCALE GENOMIC DNA]</scope>
    <source>
        <strain evidence="1">HYR1</strain>
    </source>
</reference>
<evidence type="ECO:0000313" key="2">
    <source>
        <dbReference type="Proteomes" id="UP000276133"/>
    </source>
</evidence>
<accession>A0A3M7REN9</accession>
<name>A0A3M7REN9_BRAPC</name>
<sequence>MHWHETFSNADPYTRTNSELLNCDDLGIAFQWTSQGRCRAGRSGATWRSTISKELSEIGMT</sequence>